<feature type="domain" description="Major facilitator superfamily (MFS) profile" evidence="6">
    <location>
        <begin position="1"/>
        <end position="428"/>
    </location>
</feature>
<feature type="transmembrane region" description="Helical" evidence="5">
    <location>
        <begin position="153"/>
        <end position="175"/>
    </location>
</feature>
<dbReference type="InterPro" id="IPR011701">
    <property type="entry name" value="MFS"/>
</dbReference>
<feature type="transmembrane region" description="Helical" evidence="5">
    <location>
        <begin position="125"/>
        <end position="147"/>
    </location>
</feature>
<evidence type="ECO:0000256" key="1">
    <source>
        <dbReference type="ARBA" id="ARBA00004141"/>
    </source>
</evidence>
<accession>A0A6A7C0J4</accession>
<dbReference type="InterPro" id="IPR036259">
    <property type="entry name" value="MFS_trans_sf"/>
</dbReference>
<protein>
    <submittedName>
        <fullName evidence="7">MFS general substrate transporter</fullName>
    </submittedName>
</protein>
<dbReference type="AlphaFoldDB" id="A0A6A7C0J4"/>
<evidence type="ECO:0000313" key="8">
    <source>
        <dbReference type="Proteomes" id="UP000799421"/>
    </source>
</evidence>
<feature type="transmembrane region" description="Helical" evidence="5">
    <location>
        <begin position="337"/>
        <end position="355"/>
    </location>
</feature>
<organism evidence="7 8">
    <name type="scientific">Piedraia hortae CBS 480.64</name>
    <dbReference type="NCBI Taxonomy" id="1314780"/>
    <lineage>
        <taxon>Eukaryota</taxon>
        <taxon>Fungi</taxon>
        <taxon>Dikarya</taxon>
        <taxon>Ascomycota</taxon>
        <taxon>Pezizomycotina</taxon>
        <taxon>Dothideomycetes</taxon>
        <taxon>Dothideomycetidae</taxon>
        <taxon>Capnodiales</taxon>
        <taxon>Piedraiaceae</taxon>
        <taxon>Piedraia</taxon>
    </lineage>
</organism>
<evidence type="ECO:0000313" key="7">
    <source>
        <dbReference type="EMBL" id="KAF2860519.1"/>
    </source>
</evidence>
<sequence length="428" mass="46786">MVSVLSYCSFLAPAGSTSILAAAPEVASHYNVSGDVFDISNALFMVFMALSGVFYGPMAQSVGKKTTLTLASLLFTACSVASSLAPNFASFTVFRCLTAFQGTAFLTVGQGILRDIYPQEKRSRACSYFLIGTLIGPSIGPLTGGIIVAHIEWWWILVVQSGLAAIGCAAIIFFVKETLPPQKLNAFKTLERSQKVKLALLWCNPWRSISVWRYKNVLISGWASSTLVWNMYTLLTPIRYVLNPRFDLTSPQESGLFFLAPGVGYLLGAFFGGKYGDYNVRKWKEKRNGVKVPEDRLRSTLVAMGFVTPCCMLLYGWTIEKKIGGIPLPATAMVVQGISQLFCFTSINAYLLDAIPNRHSDVVAGNYLMRYLFAALGSGVCLPIIEQVGVGWFSTVTACLVFSAAIGTALLVKFGPRWREKLKAVPDR</sequence>
<evidence type="ECO:0000256" key="2">
    <source>
        <dbReference type="ARBA" id="ARBA00022692"/>
    </source>
</evidence>
<feature type="transmembrane region" description="Helical" evidence="5">
    <location>
        <begin position="255"/>
        <end position="276"/>
    </location>
</feature>
<keyword evidence="4 5" id="KW-0472">Membrane</keyword>
<dbReference type="PANTHER" id="PTHR23502:SF64">
    <property type="entry name" value="TRANSPORTER, PUTATIVE (AFU_ORTHOLOGUE AFUA_3G11760)-RELATED"/>
    <property type="match status" value="1"/>
</dbReference>
<feature type="transmembrane region" description="Helical" evidence="5">
    <location>
        <begin position="68"/>
        <end position="86"/>
    </location>
</feature>
<name>A0A6A7C0J4_9PEZI</name>
<evidence type="ECO:0000256" key="5">
    <source>
        <dbReference type="SAM" id="Phobius"/>
    </source>
</evidence>
<keyword evidence="2 5" id="KW-0812">Transmembrane</keyword>
<feature type="transmembrane region" description="Helical" evidence="5">
    <location>
        <begin position="92"/>
        <end position="113"/>
    </location>
</feature>
<comment type="subcellular location">
    <subcellularLocation>
        <location evidence="1">Membrane</location>
        <topology evidence="1">Multi-pass membrane protein</topology>
    </subcellularLocation>
</comment>
<dbReference type="InterPro" id="IPR020846">
    <property type="entry name" value="MFS_dom"/>
</dbReference>
<dbReference type="Proteomes" id="UP000799421">
    <property type="component" value="Unassembled WGS sequence"/>
</dbReference>
<feature type="transmembrane region" description="Helical" evidence="5">
    <location>
        <begin position="37"/>
        <end position="56"/>
    </location>
</feature>
<dbReference type="OrthoDB" id="3066029at2759"/>
<keyword evidence="3 5" id="KW-1133">Transmembrane helix</keyword>
<feature type="transmembrane region" description="Helical" evidence="5">
    <location>
        <begin position="367"/>
        <end position="385"/>
    </location>
</feature>
<dbReference type="Pfam" id="PF07690">
    <property type="entry name" value="MFS_1"/>
    <property type="match status" value="1"/>
</dbReference>
<gene>
    <name evidence="7" type="ORF">K470DRAFT_232192</name>
</gene>
<evidence type="ECO:0000256" key="4">
    <source>
        <dbReference type="ARBA" id="ARBA00023136"/>
    </source>
</evidence>
<keyword evidence="8" id="KW-1185">Reference proteome</keyword>
<proteinExistence type="predicted"/>
<feature type="transmembrane region" description="Helical" evidence="5">
    <location>
        <begin position="391"/>
        <end position="412"/>
    </location>
</feature>
<dbReference type="GO" id="GO:0005886">
    <property type="term" value="C:plasma membrane"/>
    <property type="evidence" value="ECO:0007669"/>
    <property type="project" value="TreeGrafter"/>
</dbReference>
<dbReference type="PANTHER" id="PTHR23502">
    <property type="entry name" value="MAJOR FACILITATOR SUPERFAMILY"/>
    <property type="match status" value="1"/>
</dbReference>
<dbReference type="Gene3D" id="1.20.1250.20">
    <property type="entry name" value="MFS general substrate transporter like domains"/>
    <property type="match status" value="1"/>
</dbReference>
<dbReference type="PROSITE" id="PS50850">
    <property type="entry name" value="MFS"/>
    <property type="match status" value="1"/>
</dbReference>
<feature type="transmembrane region" description="Helical" evidence="5">
    <location>
        <begin position="217"/>
        <end position="235"/>
    </location>
</feature>
<dbReference type="SUPFAM" id="SSF103473">
    <property type="entry name" value="MFS general substrate transporter"/>
    <property type="match status" value="1"/>
</dbReference>
<evidence type="ECO:0000259" key="6">
    <source>
        <dbReference type="PROSITE" id="PS50850"/>
    </source>
</evidence>
<dbReference type="GO" id="GO:0022857">
    <property type="term" value="F:transmembrane transporter activity"/>
    <property type="evidence" value="ECO:0007669"/>
    <property type="project" value="InterPro"/>
</dbReference>
<reference evidence="7" key="1">
    <citation type="journal article" date="2020" name="Stud. Mycol.">
        <title>101 Dothideomycetes genomes: a test case for predicting lifestyles and emergence of pathogens.</title>
        <authorList>
            <person name="Haridas S."/>
            <person name="Albert R."/>
            <person name="Binder M."/>
            <person name="Bloem J."/>
            <person name="Labutti K."/>
            <person name="Salamov A."/>
            <person name="Andreopoulos B."/>
            <person name="Baker S."/>
            <person name="Barry K."/>
            <person name="Bills G."/>
            <person name="Bluhm B."/>
            <person name="Cannon C."/>
            <person name="Castanera R."/>
            <person name="Culley D."/>
            <person name="Daum C."/>
            <person name="Ezra D."/>
            <person name="Gonzalez J."/>
            <person name="Henrissat B."/>
            <person name="Kuo A."/>
            <person name="Liang C."/>
            <person name="Lipzen A."/>
            <person name="Lutzoni F."/>
            <person name="Magnuson J."/>
            <person name="Mondo S."/>
            <person name="Nolan M."/>
            <person name="Ohm R."/>
            <person name="Pangilinan J."/>
            <person name="Park H.-J."/>
            <person name="Ramirez L."/>
            <person name="Alfaro M."/>
            <person name="Sun H."/>
            <person name="Tritt A."/>
            <person name="Yoshinaga Y."/>
            <person name="Zwiers L.-H."/>
            <person name="Turgeon B."/>
            <person name="Goodwin S."/>
            <person name="Spatafora J."/>
            <person name="Crous P."/>
            <person name="Grigoriev I."/>
        </authorList>
    </citation>
    <scope>NUCLEOTIDE SEQUENCE</scope>
    <source>
        <strain evidence="7">CBS 480.64</strain>
    </source>
</reference>
<dbReference type="EMBL" id="MU005980">
    <property type="protein sequence ID" value="KAF2860519.1"/>
    <property type="molecule type" value="Genomic_DNA"/>
</dbReference>
<feature type="transmembrane region" description="Helical" evidence="5">
    <location>
        <begin position="297"/>
        <end position="317"/>
    </location>
</feature>
<evidence type="ECO:0000256" key="3">
    <source>
        <dbReference type="ARBA" id="ARBA00022989"/>
    </source>
</evidence>